<proteinExistence type="predicted"/>
<gene>
    <name evidence="1" type="ORF">TSIB3V08_LOCUS6963</name>
</gene>
<reference evidence="1" key="1">
    <citation type="submission" date="2020-11" db="EMBL/GenBank/DDBJ databases">
        <authorList>
            <person name="Tran Van P."/>
        </authorList>
    </citation>
    <scope>NUCLEOTIDE SEQUENCE</scope>
</reference>
<dbReference type="AlphaFoldDB" id="A0A7R9AYB1"/>
<organism evidence="1">
    <name type="scientific">Timema shepardi</name>
    <name type="common">Walking stick</name>
    <dbReference type="NCBI Taxonomy" id="629360"/>
    <lineage>
        <taxon>Eukaryota</taxon>
        <taxon>Metazoa</taxon>
        <taxon>Ecdysozoa</taxon>
        <taxon>Arthropoda</taxon>
        <taxon>Hexapoda</taxon>
        <taxon>Insecta</taxon>
        <taxon>Pterygota</taxon>
        <taxon>Neoptera</taxon>
        <taxon>Polyneoptera</taxon>
        <taxon>Phasmatodea</taxon>
        <taxon>Timematodea</taxon>
        <taxon>Timematoidea</taxon>
        <taxon>Timematidae</taxon>
        <taxon>Timema</taxon>
    </lineage>
</organism>
<accession>A0A7R9AYB1</accession>
<name>A0A7R9AYB1_TIMSH</name>
<evidence type="ECO:0000313" key="1">
    <source>
        <dbReference type="EMBL" id="CAD7262867.1"/>
    </source>
</evidence>
<protein>
    <submittedName>
        <fullName evidence="1">Uncharacterized protein</fullName>
    </submittedName>
</protein>
<sequence>MPLLHSIHCTILSKYSITVAPETSPKRLKKRVCDDIRLDGLNYVIVKSITQIRCGECHKNTTMKCKKCNVGCHTCFRRKDSFMTDLTVMAVFDKMGEQGQRLDTGEQSSYPDREYYVIAQVNRYPQHSSFDCNNVNNGTAHVRGTNIMACAVQFPAEMSRSCYRCPDTNHGKTLTGEKNNEIYFLSITPRTLATRLPLMMGHELLSPINVKWLLPPEQMQLSTRQVLRKGRDAFRWLNSRSSQQDRCYASGGTLSDG</sequence>
<dbReference type="EMBL" id="OC003144">
    <property type="protein sequence ID" value="CAD7262867.1"/>
    <property type="molecule type" value="Genomic_DNA"/>
</dbReference>